<dbReference type="HOGENOM" id="CLU_1310543_0_0_1"/>
<dbReference type="AlphaFoldDB" id="G8YAU0"/>
<evidence type="ECO:0000256" key="2">
    <source>
        <dbReference type="ARBA" id="ARBA00022927"/>
    </source>
</evidence>
<keyword evidence="3" id="KW-0072">Autophagy</keyword>
<sequence>MEYELTNTRFNQYLLAFNKHLLETTVLDSSDSHPGDKQSQSLFSFTNSTVKTVAQEKKYVLNQIKVRHPESPNRSLLVTFTISYDDFFTCPVFYFRIFEEVEIENETKSRALLTIEDMDESFQHLLGIHSEIRKFTNISFDSHHMSPTSDIWMYLHPCDTKDVMRSFKMFHRNTSEEQQVLDYFTLWYNTFGMGALFPRLCLRIKPTALS</sequence>
<evidence type="ECO:0000256" key="1">
    <source>
        <dbReference type="ARBA" id="ARBA00022786"/>
    </source>
</evidence>
<dbReference type="InterPro" id="IPR007135">
    <property type="entry name" value="Atg3/Atg10"/>
</dbReference>
<keyword evidence="1" id="KW-0833">Ubl conjugation pathway</keyword>
<dbReference type="EMBL" id="FO082049">
    <property type="protein sequence ID" value="CCE83144.1"/>
    <property type="molecule type" value="Genomic_DNA"/>
</dbReference>
<organism evidence="4 6">
    <name type="scientific">Pichia sorbitophila (strain ATCC MYA-4447 / BCRC 22081 / CBS 7064 / NBRC 10061 / NRRL Y-12695)</name>
    <name type="common">Hybrid yeast</name>
    <dbReference type="NCBI Taxonomy" id="559304"/>
    <lineage>
        <taxon>Eukaryota</taxon>
        <taxon>Fungi</taxon>
        <taxon>Dikarya</taxon>
        <taxon>Ascomycota</taxon>
        <taxon>Saccharomycotina</taxon>
        <taxon>Pichiomycetes</taxon>
        <taxon>Debaryomycetaceae</taxon>
        <taxon>Millerozyma</taxon>
    </lineage>
</organism>
<reference evidence="4" key="1">
    <citation type="submission" date="2011-10" db="EMBL/GenBank/DDBJ databases">
        <authorList>
            <person name="Genoscope - CEA"/>
        </authorList>
    </citation>
    <scope>NUCLEOTIDE SEQUENCE</scope>
</reference>
<dbReference type="Proteomes" id="UP000005222">
    <property type="component" value="Chromosome L"/>
</dbReference>
<dbReference type="GO" id="GO:0006914">
    <property type="term" value="P:autophagy"/>
    <property type="evidence" value="ECO:0007669"/>
    <property type="project" value="UniProtKB-KW"/>
</dbReference>
<proteinExistence type="predicted"/>
<evidence type="ECO:0000256" key="3">
    <source>
        <dbReference type="ARBA" id="ARBA00023006"/>
    </source>
</evidence>
<protein>
    <submittedName>
        <fullName evidence="4">Piso0_003716 protein</fullName>
    </submittedName>
</protein>
<dbReference type="Pfam" id="PF03987">
    <property type="entry name" value="Autophagy_act_C"/>
    <property type="match status" value="1"/>
</dbReference>
<evidence type="ECO:0000313" key="5">
    <source>
        <dbReference type="EMBL" id="CCE84175.1"/>
    </source>
</evidence>
<name>G8YAU0_PICSO</name>
<dbReference type="InParanoid" id="G8YAU0"/>
<evidence type="ECO:0000313" key="6">
    <source>
        <dbReference type="Proteomes" id="UP000005222"/>
    </source>
</evidence>
<keyword evidence="2" id="KW-0813">Transport</keyword>
<reference evidence="6" key="2">
    <citation type="journal article" date="2012" name="G3 (Bethesda)">
        <title>Pichia sorbitophila, an interspecies yeast hybrid reveals early steps of genome resolution following polyploidization.</title>
        <authorList>
            <person name="Leh Louis V."/>
            <person name="Despons L."/>
            <person name="Friedrich A."/>
            <person name="Martin T."/>
            <person name="Durrens P."/>
            <person name="Casaregola S."/>
            <person name="Neuveglise C."/>
            <person name="Fairhead C."/>
            <person name="Marck C."/>
            <person name="Cruz J.A."/>
            <person name="Straub M.L."/>
            <person name="Kugler V."/>
            <person name="Sacerdot C."/>
            <person name="Uzunov Z."/>
            <person name="Thierry A."/>
            <person name="Weiss S."/>
            <person name="Bleykasten C."/>
            <person name="De Montigny J."/>
            <person name="Jacques N."/>
            <person name="Jung P."/>
            <person name="Lemaire M."/>
            <person name="Mallet S."/>
            <person name="Morel G."/>
            <person name="Richard G.F."/>
            <person name="Sarkar A."/>
            <person name="Savel G."/>
            <person name="Schacherer J."/>
            <person name="Seret M.L."/>
            <person name="Talla E."/>
            <person name="Samson G."/>
            <person name="Jubin C."/>
            <person name="Poulain J."/>
            <person name="Vacherie B."/>
            <person name="Barbe V."/>
            <person name="Pelletier E."/>
            <person name="Sherman D.J."/>
            <person name="Westhof E."/>
            <person name="Weissenbach J."/>
            <person name="Baret P.V."/>
            <person name="Wincker P."/>
            <person name="Gaillardin C."/>
            <person name="Dujon B."/>
            <person name="Souciet J.L."/>
        </authorList>
    </citation>
    <scope>NUCLEOTIDE SEQUENCE [LARGE SCALE GENOMIC DNA]</scope>
    <source>
        <strain evidence="6">ATCC MYA-4447 / BCRC 22081 / CBS 7064 / NBRC 10061 / NRRL Y-12695</strain>
    </source>
</reference>
<dbReference type="EMBL" id="FO082048">
    <property type="protein sequence ID" value="CCE84175.1"/>
    <property type="molecule type" value="Genomic_DNA"/>
</dbReference>
<evidence type="ECO:0000313" key="4">
    <source>
        <dbReference type="EMBL" id="CCE83144.1"/>
    </source>
</evidence>
<keyword evidence="6" id="KW-1185">Reference proteome</keyword>
<dbReference type="GO" id="GO:0015031">
    <property type="term" value="P:protein transport"/>
    <property type="evidence" value="ECO:0007669"/>
    <property type="project" value="UniProtKB-KW"/>
</dbReference>
<dbReference type="Gene3D" id="3.30.1460.50">
    <property type="match status" value="1"/>
</dbReference>
<dbReference type="OrthoDB" id="5949865at2759"/>
<dbReference type="eggNOG" id="ENOG502RQCV">
    <property type="taxonomic scope" value="Eukaryota"/>
</dbReference>
<dbReference type="Proteomes" id="UP000005222">
    <property type="component" value="Chromosome K"/>
</dbReference>
<dbReference type="GO" id="GO:0019787">
    <property type="term" value="F:ubiquitin-like protein transferase activity"/>
    <property type="evidence" value="ECO:0007669"/>
    <property type="project" value="InterPro"/>
</dbReference>
<gene>
    <name evidence="4" type="primary">Piso0_003716</name>
    <name evidence="4" type="ORF">GNLVRS01_PISO0K01000g</name>
    <name evidence="5" type="ORF">GNLVRS01_PISO0L01001g</name>
</gene>
<keyword evidence="2" id="KW-0653">Protein transport</keyword>
<accession>G8YAU0</accession>